<dbReference type="VEuPathDB" id="FungiDB:FMAN_04123"/>
<dbReference type="GeneID" id="65083394"/>
<proteinExistence type="predicted"/>
<dbReference type="AlphaFoldDB" id="A0A1L7STM6"/>
<gene>
    <name evidence="2" type="ORF">FMAN_04123</name>
</gene>
<reference evidence="3" key="1">
    <citation type="journal article" date="2016" name="Genome Biol. Evol.">
        <title>Comparative 'omics' of the Fusarium fujikuroi species complex highlights differences in genetic potential and metabolite synthesis.</title>
        <authorList>
            <person name="Niehaus E.-M."/>
            <person name="Muensterkoetter M."/>
            <person name="Proctor R.H."/>
            <person name="Brown D.W."/>
            <person name="Sharon A."/>
            <person name="Idan Y."/>
            <person name="Oren-Young L."/>
            <person name="Sieber C.M."/>
            <person name="Novak O."/>
            <person name="Pencik A."/>
            <person name="Tarkowska D."/>
            <person name="Hromadova K."/>
            <person name="Freeman S."/>
            <person name="Maymon M."/>
            <person name="Elazar M."/>
            <person name="Youssef S.A."/>
            <person name="El-Shabrawy E.S.M."/>
            <person name="Shalaby A.B.A."/>
            <person name="Houterman P."/>
            <person name="Brock N.L."/>
            <person name="Burkhardt I."/>
            <person name="Tsavkelova E.A."/>
            <person name="Dickschat J.S."/>
            <person name="Galuszka P."/>
            <person name="Gueldener U."/>
            <person name="Tudzynski B."/>
        </authorList>
    </citation>
    <scope>NUCLEOTIDE SEQUENCE [LARGE SCALE GENOMIC DNA]</scope>
    <source>
        <strain evidence="3">MRC7560</strain>
    </source>
</reference>
<comment type="caution">
    <text evidence="2">The sequence shown here is derived from an EMBL/GenBank/DDBJ whole genome shotgun (WGS) entry which is preliminary data.</text>
</comment>
<dbReference type="EMBL" id="FCQH01000003">
    <property type="protein sequence ID" value="CVK89734.1"/>
    <property type="molecule type" value="Genomic_DNA"/>
</dbReference>
<dbReference type="Proteomes" id="UP000184255">
    <property type="component" value="Unassembled WGS sequence"/>
</dbReference>
<name>A0A1L7STM6_FUSMA</name>
<evidence type="ECO:0000256" key="1">
    <source>
        <dbReference type="SAM" id="MobiDB-lite"/>
    </source>
</evidence>
<evidence type="ECO:0000313" key="3">
    <source>
        <dbReference type="Proteomes" id="UP000184255"/>
    </source>
</evidence>
<organism evidence="2 3">
    <name type="scientific">Fusarium mangiferae</name>
    <name type="common">Mango malformation disease fungus</name>
    <dbReference type="NCBI Taxonomy" id="192010"/>
    <lineage>
        <taxon>Eukaryota</taxon>
        <taxon>Fungi</taxon>
        <taxon>Dikarya</taxon>
        <taxon>Ascomycota</taxon>
        <taxon>Pezizomycotina</taxon>
        <taxon>Sordariomycetes</taxon>
        <taxon>Hypocreomycetidae</taxon>
        <taxon>Hypocreales</taxon>
        <taxon>Nectriaceae</taxon>
        <taxon>Fusarium</taxon>
        <taxon>Fusarium fujikuroi species complex</taxon>
    </lineage>
</organism>
<accession>A0A1L7STM6</accession>
<evidence type="ECO:0000313" key="2">
    <source>
        <dbReference type="EMBL" id="CVK89734.1"/>
    </source>
</evidence>
<dbReference type="RefSeq" id="XP_041679989.1">
    <property type="nucleotide sequence ID" value="XM_041829203.1"/>
</dbReference>
<feature type="region of interest" description="Disordered" evidence="1">
    <location>
        <begin position="170"/>
        <end position="210"/>
    </location>
</feature>
<protein>
    <submittedName>
        <fullName evidence="2">Uncharacterized protein</fullName>
    </submittedName>
</protein>
<sequence>MITTLQKPLSQSCAVLCTGASVFSRLSRFHIANPLARFPERQWQYQARGLQTRYRPPRVMSPLRVLSTDEKLDKLMASAARFEKEYKAAGSIKQRLAAIDKGNPDIAKFRKSLFQTAELEDLESFARRFSKEHENELKEARSDGAAGVVVFLLSLSGIIWLVRAAISSVSKDEKEPTKPEPRSLEKDSPQAGSTKTYRRNPNKVETEGPEIKCMCHRPLELDNTRVL</sequence>
<feature type="compositionally biased region" description="Basic and acidic residues" evidence="1">
    <location>
        <begin position="170"/>
        <end position="188"/>
    </location>
</feature>
<keyword evidence="3" id="KW-1185">Reference proteome</keyword>